<dbReference type="GO" id="GO:0006952">
    <property type="term" value="P:defense response"/>
    <property type="evidence" value="ECO:0007669"/>
    <property type="project" value="UniProtKB-KW"/>
</dbReference>
<keyword evidence="4" id="KW-0547">Nucleotide-binding</keyword>
<dbReference type="GO" id="GO:0051707">
    <property type="term" value="P:response to other organism"/>
    <property type="evidence" value="ECO:0007669"/>
    <property type="project" value="UniProtKB-ARBA"/>
</dbReference>
<dbReference type="Gramene" id="TraesJUL2A03G00583190.1">
    <property type="protein sequence ID" value="TraesJUL2A03G00583190.1.CDS1"/>
    <property type="gene ID" value="TraesJUL2A03G00583190"/>
</dbReference>
<reference evidence="12" key="1">
    <citation type="submission" date="2018-08" db="EMBL/GenBank/DDBJ databases">
        <authorList>
            <person name="Rossello M."/>
        </authorList>
    </citation>
    <scope>NUCLEOTIDE SEQUENCE [LARGE SCALE GENOMIC DNA]</scope>
    <source>
        <strain evidence="12">cv. Chinese Spring</strain>
    </source>
</reference>
<dbReference type="Gramene" id="TraesPARA_EIv1.0_0464570.1">
    <property type="protein sequence ID" value="TraesPARA_EIv1.0_0464570.1.CDS1"/>
    <property type="gene ID" value="TraesPARA_EIv1.0_0464570"/>
</dbReference>
<evidence type="ECO:0000256" key="4">
    <source>
        <dbReference type="ARBA" id="ARBA00022741"/>
    </source>
</evidence>
<dbReference type="Pfam" id="PF25019">
    <property type="entry name" value="LRR_R13L1-DRL21"/>
    <property type="match status" value="1"/>
</dbReference>
<accession>A0A3B6APZ3</accession>
<dbReference type="InterPro" id="IPR002182">
    <property type="entry name" value="NB-ARC"/>
</dbReference>
<dbReference type="InterPro" id="IPR058922">
    <property type="entry name" value="WHD_DRP"/>
</dbReference>
<gene>
    <name evidence="12" type="primary">LOC123186909</name>
</gene>
<feature type="region of interest" description="Disordered" evidence="7">
    <location>
        <begin position="249"/>
        <end position="272"/>
    </location>
</feature>
<dbReference type="SMR" id="A0A3B6APZ3"/>
<dbReference type="Gramene" id="TraesCLE_scaffold_199832_01G000100.1">
    <property type="protein sequence ID" value="TraesCLE_scaffold_199832_01G000100.1"/>
    <property type="gene ID" value="TraesCLE_scaffold_199832_01G000100"/>
</dbReference>
<dbReference type="GeneID" id="123186909"/>
<evidence type="ECO:0000256" key="3">
    <source>
        <dbReference type="ARBA" id="ARBA00022737"/>
    </source>
</evidence>
<dbReference type="InterPro" id="IPR056789">
    <property type="entry name" value="LRR_R13L1-DRL21"/>
</dbReference>
<feature type="domain" description="Disease resistance protein winged helix" evidence="10">
    <location>
        <begin position="537"/>
        <end position="606"/>
    </location>
</feature>
<dbReference type="Gramene" id="TraesCAD_scaffold_017207_01G000300.1">
    <property type="protein sequence ID" value="TraesCAD_scaffold_017207_01G000300.1"/>
    <property type="gene ID" value="TraesCAD_scaffold_017207_01G000300"/>
</dbReference>
<evidence type="ECO:0000313" key="12">
    <source>
        <dbReference type="EnsemblPlants" id="TraesCS2A02G006800.1.cds1"/>
    </source>
</evidence>
<dbReference type="FunFam" id="3.40.50.300:FF:001091">
    <property type="entry name" value="Probable disease resistance protein At1g61300"/>
    <property type="match status" value="1"/>
</dbReference>
<dbReference type="Gene3D" id="3.80.10.10">
    <property type="entry name" value="Ribonuclease Inhibitor"/>
    <property type="match status" value="3"/>
</dbReference>
<reference evidence="12" key="2">
    <citation type="submission" date="2018-10" db="UniProtKB">
        <authorList>
            <consortium name="EnsemblPlants"/>
        </authorList>
    </citation>
    <scope>IDENTIFICATION</scope>
</reference>
<evidence type="ECO:0000256" key="5">
    <source>
        <dbReference type="ARBA" id="ARBA00022821"/>
    </source>
</evidence>
<dbReference type="InterPro" id="IPR036388">
    <property type="entry name" value="WH-like_DNA-bd_sf"/>
</dbReference>
<dbReference type="Pfam" id="PF23559">
    <property type="entry name" value="WHD_DRP"/>
    <property type="match status" value="1"/>
</dbReference>
<dbReference type="PANTHER" id="PTHR36766">
    <property type="entry name" value="PLANT BROAD-SPECTRUM MILDEW RESISTANCE PROTEIN RPW8"/>
    <property type="match status" value="1"/>
</dbReference>
<dbReference type="Gramene" id="TraesROB_scaffold_009674_01G000700.1">
    <property type="protein sequence ID" value="TraesROB_scaffold_009674_01G000700.1"/>
    <property type="gene ID" value="TraesROB_scaffold_009674_01G000700"/>
</dbReference>
<keyword evidence="3" id="KW-0677">Repeat</keyword>
<evidence type="ECO:0000259" key="11">
    <source>
        <dbReference type="Pfam" id="PF25019"/>
    </source>
</evidence>
<dbReference type="RefSeq" id="XP_044454571.1">
    <property type="nucleotide sequence ID" value="XM_044598636.1"/>
</dbReference>
<dbReference type="Gramene" id="TraesCS2A02G006800.1">
    <property type="protein sequence ID" value="TraesCS2A02G006800.1.cds1"/>
    <property type="gene ID" value="TraesCS2A02G006800"/>
</dbReference>
<feature type="region of interest" description="Disordered" evidence="7">
    <location>
        <begin position="195"/>
        <end position="214"/>
    </location>
</feature>
<dbReference type="Gramene" id="TraesLAC2A03G00584170.1">
    <property type="protein sequence ID" value="TraesLAC2A03G00584170.1.CDS1"/>
    <property type="gene ID" value="TraesLAC2A03G00584170"/>
</dbReference>
<comment type="similarity">
    <text evidence="1">Belongs to the disease resistance NB-LRR family.</text>
</comment>
<dbReference type="GO" id="GO:0043531">
    <property type="term" value="F:ADP binding"/>
    <property type="evidence" value="ECO:0007669"/>
    <property type="project" value="InterPro"/>
</dbReference>
<dbReference type="Gene3D" id="1.10.10.10">
    <property type="entry name" value="Winged helix-like DNA-binding domain superfamily/Winged helix DNA-binding domain"/>
    <property type="match status" value="1"/>
</dbReference>
<evidence type="ECO:0000256" key="2">
    <source>
        <dbReference type="ARBA" id="ARBA00022614"/>
    </source>
</evidence>
<evidence type="ECO:0000259" key="10">
    <source>
        <dbReference type="Pfam" id="PF23559"/>
    </source>
</evidence>
<evidence type="ECO:0000259" key="8">
    <source>
        <dbReference type="Pfam" id="PF00931"/>
    </source>
</evidence>
<evidence type="ECO:0000256" key="7">
    <source>
        <dbReference type="SAM" id="MobiDB-lite"/>
    </source>
</evidence>
<dbReference type="Gramene" id="TraesARI2A03G00586800.1">
    <property type="protein sequence ID" value="TraesARI2A03G00586800.1.CDS1"/>
    <property type="gene ID" value="TraesARI2A03G00586800"/>
</dbReference>
<sequence length="1477" mass="166778">MAEAALGAAQWVVGKALGPVADGVLEAWAASTNFAPNIQELSKELLFVKAMLERAATRELVGPATVELLHKLQDSAHNAEDLLDELDYFRIHDELHGTYEAADQHDEGCVCDLALNARHTAKTIGKQLASLTTCCFGANTGHPRQEDARQHVSCCAWKCGRQRSPGDSSSVPNANQPGQEVSGCMCKLGKLFSGSSSSHPHVPGDEDHGNVQETPMPEFNRVVFSQRMKNAIEQLKLMSEDVNKILTHCGPRTTTDTAQHRSPTTPQSAEPKLYGRDHVMNSIIHDITAGQYCDKGLTVLPVIGPGGMGKTTLIQHIYNNQQVQNHFPVRIWICVSFSFNLDKVLEQIKRYSPEVEGEKECSTTQELIEHRLKCKRFLLVLDDIWQFTDVDDWKKLLLILGKSQEKGSMVLVTTRQKEIADQVKKTVEPKELNGLEPGEFKKLFLVYVFDAEQYPRDKLHLLNTGDEIMGKLKCSPLAAKTVGRLLSKDLSLPYWKRVLKCKEWAKQTDDNGIMPALKLSYDFLPFHLQQCFFYSALFPEDYFFRSEELIGLWDGLDISIPAGQNQTLEDIGLRNLKELVIHGFFREGGTDGDLWYVMHDLLHDLALQVASHYCLSLRLSNVRSMEIQPSIRHLSISTDDLGEYDAMSGAKLKSELEELKKRFKVEDLQTLMLFGKMDESFVKIFGDFLGEVNDLRVLHLPNMLCPVESMLHKFLGLVHLRYLCLGTNESEMHLPLGISKFYHLRFLNLKWWNGSRDLPDMSNLGKLCHFYVPTDGQLHSDIYNVGRLELLEELKVFQINKRSEGFEPKQLEHLTKLRELGIYNLEKIDTTEEAAQAKLMEKNYLRRLTLDWDSKRSSVEHGVEAAVLESLQPHGDLQVLCIRGHGGPSCPTWLGDEFAVEGLQSLYLDGVSWEVFPSLGKAWDLRELRLQNIARPKDFIIEKSFCMLTHLILIGLGSFEKWVYTGGQESSIGGDLLPPTAHLFPILQVLIIRECPRLLGLPFPNHIVSPDWFSKLQELEVSDCPEFLPVIPISWIERVRSVTMKCVKMLKDFAYLKSSGGAKLRITGESDLLSLDQVLVFNKETGLEKLTLDKCPPLELKHLLMLTSLRTLIVENSVGVVGPLGGGQSDVEWQLPVEYIKIYKLNGNTGKELTELLHHLPKLSKLEVWRCKNIKQLVVGVDVQQTTQGALEMLLFPPHLCDSLRELELSHCPELVLVDPPTLVPGGGWLQALQSLQRLTIWLSPKFLSTFSFSHHLFPSSLQFLNLRSVKGMVTLEPLSNLSSLVRLELWNCGEDLKYQGFWPLLTKLEVRGSPRFFADWDPNTRRVLEDAEGGEEQQTQLVSSTLRELGTDVIAGLLAAPVCRFLFSSLNKLKLWGDWCEGMERFSKEQEDALQLLSSLQKLEFWSFKDLQQLPAGLRKLTSLKILLVNCCPAISSLPNDALPDSLEMLDVYNCSEELKQQCRGLEGTIPRVRIL</sequence>
<evidence type="ECO:0000259" key="9">
    <source>
        <dbReference type="Pfam" id="PF18052"/>
    </source>
</evidence>
<dbReference type="Gene3D" id="3.40.50.300">
    <property type="entry name" value="P-loop containing nucleotide triphosphate hydrolases"/>
    <property type="match status" value="1"/>
</dbReference>
<dbReference type="InterPro" id="IPR027417">
    <property type="entry name" value="P-loop_NTPase"/>
</dbReference>
<dbReference type="Pfam" id="PF00931">
    <property type="entry name" value="NB-ARC"/>
    <property type="match status" value="1"/>
</dbReference>
<dbReference type="PANTHER" id="PTHR36766:SF70">
    <property type="entry name" value="DISEASE RESISTANCE PROTEIN RGA4"/>
    <property type="match status" value="1"/>
</dbReference>
<dbReference type="Proteomes" id="UP000019116">
    <property type="component" value="Chromosome 2A"/>
</dbReference>
<dbReference type="InterPro" id="IPR041118">
    <property type="entry name" value="Rx_N"/>
</dbReference>
<name>A0A3B6APZ3_WHEAT</name>
<feature type="domain" description="R13L1/DRL21-like LRR repeat region" evidence="11">
    <location>
        <begin position="809"/>
        <end position="932"/>
    </location>
</feature>
<dbReference type="STRING" id="4565.A0A3B6APZ3"/>
<keyword evidence="13" id="KW-1185">Reference proteome</keyword>
<proteinExistence type="inferred from homology"/>
<dbReference type="Gramene" id="TraesLDM2A03G00582660.2">
    <property type="protein sequence ID" value="TraesLDM2A03G00582660.2.CDS1"/>
    <property type="gene ID" value="TraesLDM2A03G00582660"/>
</dbReference>
<dbReference type="EnsemblPlants" id="TraesCS2A02G006800.1">
    <property type="protein sequence ID" value="TraesCS2A02G006800.1.cds1"/>
    <property type="gene ID" value="TraesCS2A02G006800"/>
</dbReference>
<dbReference type="GO" id="GO:0005524">
    <property type="term" value="F:ATP binding"/>
    <property type="evidence" value="ECO:0007669"/>
    <property type="project" value="UniProtKB-KW"/>
</dbReference>
<feature type="domain" description="NB-ARC" evidence="8">
    <location>
        <begin position="296"/>
        <end position="452"/>
    </location>
</feature>
<evidence type="ECO:0000256" key="1">
    <source>
        <dbReference type="ARBA" id="ARBA00008894"/>
    </source>
</evidence>
<evidence type="ECO:0000313" key="13">
    <source>
        <dbReference type="Proteomes" id="UP000019116"/>
    </source>
</evidence>
<dbReference type="Pfam" id="PF18052">
    <property type="entry name" value="Rx_N"/>
    <property type="match status" value="1"/>
</dbReference>
<keyword evidence="5" id="KW-0611">Plant defense</keyword>
<dbReference type="InterPro" id="IPR032675">
    <property type="entry name" value="LRR_dom_sf"/>
</dbReference>
<dbReference type="Gramene" id="TraesNOR2A03G00588290.1">
    <property type="protein sequence ID" value="TraesNOR2A03G00588290.1.CDS1"/>
    <property type="gene ID" value="TraesNOR2A03G00588290"/>
</dbReference>
<feature type="domain" description="Disease resistance N-terminal" evidence="9">
    <location>
        <begin position="13"/>
        <end position="92"/>
    </location>
</feature>
<protein>
    <recommendedName>
        <fullName evidence="14">AAA+ ATPase domain-containing protein</fullName>
    </recommendedName>
</protein>
<dbReference type="Gramene" id="TraesCS2A03G0011300.1">
    <property type="protein sequence ID" value="TraesCS2A03G0011300.1.CDS1"/>
    <property type="gene ID" value="TraesCS2A03G0011300"/>
</dbReference>
<dbReference type="OMA" id="LIQHICH"/>
<dbReference type="OrthoDB" id="617093at2759"/>
<evidence type="ECO:0008006" key="14">
    <source>
        <dbReference type="Google" id="ProtNLM"/>
    </source>
</evidence>
<organism evidence="12">
    <name type="scientific">Triticum aestivum</name>
    <name type="common">Wheat</name>
    <dbReference type="NCBI Taxonomy" id="4565"/>
    <lineage>
        <taxon>Eukaryota</taxon>
        <taxon>Viridiplantae</taxon>
        <taxon>Streptophyta</taxon>
        <taxon>Embryophyta</taxon>
        <taxon>Tracheophyta</taxon>
        <taxon>Spermatophyta</taxon>
        <taxon>Magnoliopsida</taxon>
        <taxon>Liliopsida</taxon>
        <taxon>Poales</taxon>
        <taxon>Poaceae</taxon>
        <taxon>BOP clade</taxon>
        <taxon>Pooideae</taxon>
        <taxon>Triticodae</taxon>
        <taxon>Triticeae</taxon>
        <taxon>Triticinae</taxon>
        <taxon>Triticum</taxon>
    </lineage>
</organism>
<dbReference type="SUPFAM" id="SSF52058">
    <property type="entry name" value="L domain-like"/>
    <property type="match status" value="2"/>
</dbReference>
<dbReference type="PRINTS" id="PR00364">
    <property type="entry name" value="DISEASERSIST"/>
</dbReference>
<keyword evidence="6" id="KW-0067">ATP-binding</keyword>
<dbReference type="SUPFAM" id="SSF52540">
    <property type="entry name" value="P-loop containing nucleoside triphosphate hydrolases"/>
    <property type="match status" value="1"/>
</dbReference>
<keyword evidence="2" id="KW-0433">Leucine-rich repeat</keyword>
<evidence type="ECO:0000256" key="6">
    <source>
        <dbReference type="ARBA" id="ARBA00022840"/>
    </source>
</evidence>
<feature type="compositionally biased region" description="Polar residues" evidence="7">
    <location>
        <begin position="252"/>
        <end position="268"/>
    </location>
</feature>